<evidence type="ECO:0000313" key="1">
    <source>
        <dbReference type="EMBL" id="OMO80714.1"/>
    </source>
</evidence>
<protein>
    <submittedName>
        <fullName evidence="1">Uncharacterized protein</fullName>
    </submittedName>
</protein>
<dbReference type="Proteomes" id="UP000187203">
    <property type="component" value="Unassembled WGS sequence"/>
</dbReference>
<name>A0A1R3IDR9_9ROSI</name>
<dbReference type="AlphaFoldDB" id="A0A1R3IDR9"/>
<comment type="caution">
    <text evidence="1">The sequence shown here is derived from an EMBL/GenBank/DDBJ whole genome shotgun (WGS) entry which is preliminary data.</text>
</comment>
<sequence length="37" mass="4400">MAVYFFGIDYITTNSFVQLPVIKEEIQRVPFHPEEIK</sequence>
<organism evidence="1 2">
    <name type="scientific">Corchorus olitorius</name>
    <dbReference type="NCBI Taxonomy" id="93759"/>
    <lineage>
        <taxon>Eukaryota</taxon>
        <taxon>Viridiplantae</taxon>
        <taxon>Streptophyta</taxon>
        <taxon>Embryophyta</taxon>
        <taxon>Tracheophyta</taxon>
        <taxon>Spermatophyta</taxon>
        <taxon>Magnoliopsida</taxon>
        <taxon>eudicotyledons</taxon>
        <taxon>Gunneridae</taxon>
        <taxon>Pentapetalae</taxon>
        <taxon>rosids</taxon>
        <taxon>malvids</taxon>
        <taxon>Malvales</taxon>
        <taxon>Malvaceae</taxon>
        <taxon>Grewioideae</taxon>
        <taxon>Apeibeae</taxon>
        <taxon>Corchorus</taxon>
    </lineage>
</organism>
<reference evidence="2" key="1">
    <citation type="submission" date="2013-09" db="EMBL/GenBank/DDBJ databases">
        <title>Corchorus olitorius genome sequencing.</title>
        <authorList>
            <person name="Alam M."/>
            <person name="Haque M.S."/>
            <person name="Islam M.S."/>
            <person name="Emdad E.M."/>
            <person name="Islam M.M."/>
            <person name="Ahmed B."/>
            <person name="Halim A."/>
            <person name="Hossen Q.M.M."/>
            <person name="Hossain M.Z."/>
            <person name="Ahmed R."/>
            <person name="Khan M.M."/>
            <person name="Islam R."/>
            <person name="Rashid M.M."/>
            <person name="Khan S.A."/>
            <person name="Rahman M.S."/>
            <person name="Alam M."/>
            <person name="Yahiya A.S."/>
            <person name="Khan M.S."/>
            <person name="Azam M.S."/>
            <person name="Haque T."/>
            <person name="Lashkar M.Z.H."/>
            <person name="Akhand A.I."/>
            <person name="Morshed G."/>
            <person name="Roy S."/>
            <person name="Uddin K.S."/>
            <person name="Rabeya T."/>
            <person name="Hossain A.S."/>
            <person name="Chowdhury A."/>
            <person name="Snigdha A.R."/>
            <person name="Mortoza M.S."/>
            <person name="Matin S.A."/>
            <person name="Hoque S.M.E."/>
            <person name="Islam M.K."/>
            <person name="Roy D.K."/>
            <person name="Haider R."/>
            <person name="Moosa M.M."/>
            <person name="Elias S.M."/>
            <person name="Hasan A.M."/>
            <person name="Jahan S."/>
            <person name="Shafiuddin M."/>
            <person name="Mahmood N."/>
            <person name="Shommy N.S."/>
        </authorList>
    </citation>
    <scope>NUCLEOTIDE SEQUENCE [LARGE SCALE GENOMIC DNA]</scope>
    <source>
        <strain evidence="2">cv. O-4</strain>
    </source>
</reference>
<gene>
    <name evidence="1" type="ORF">COLO4_23965</name>
</gene>
<evidence type="ECO:0000313" key="2">
    <source>
        <dbReference type="Proteomes" id="UP000187203"/>
    </source>
</evidence>
<keyword evidence="2" id="KW-1185">Reference proteome</keyword>
<proteinExistence type="predicted"/>
<dbReference type="EMBL" id="AWUE01018388">
    <property type="protein sequence ID" value="OMO80714.1"/>
    <property type="molecule type" value="Genomic_DNA"/>
</dbReference>
<accession>A0A1R3IDR9</accession>